<dbReference type="Gene3D" id="2.40.170.20">
    <property type="entry name" value="TonB-dependent receptor, beta-barrel domain"/>
    <property type="match status" value="1"/>
</dbReference>
<evidence type="ECO:0000256" key="6">
    <source>
        <dbReference type="ARBA" id="ARBA00023237"/>
    </source>
</evidence>
<protein>
    <submittedName>
        <fullName evidence="9">TonB-dependent Receptor Plug Domain</fullName>
    </submittedName>
</protein>
<dbReference type="Gene3D" id="2.60.40.1120">
    <property type="entry name" value="Carboxypeptidase-like, regulatory domain"/>
    <property type="match status" value="1"/>
</dbReference>
<keyword evidence="4" id="KW-0812">Transmembrane</keyword>
<dbReference type="Proteomes" id="UP000198356">
    <property type="component" value="Unassembled WGS sequence"/>
</dbReference>
<dbReference type="GO" id="GO:0030246">
    <property type="term" value="F:carbohydrate binding"/>
    <property type="evidence" value="ECO:0007669"/>
    <property type="project" value="InterPro"/>
</dbReference>
<proteinExistence type="predicted"/>
<dbReference type="SUPFAM" id="SSF56935">
    <property type="entry name" value="Porins"/>
    <property type="match status" value="1"/>
</dbReference>
<evidence type="ECO:0000259" key="7">
    <source>
        <dbReference type="Pfam" id="PF07715"/>
    </source>
</evidence>
<evidence type="ECO:0000256" key="2">
    <source>
        <dbReference type="ARBA" id="ARBA00022448"/>
    </source>
</evidence>
<evidence type="ECO:0000256" key="4">
    <source>
        <dbReference type="ARBA" id="ARBA00022692"/>
    </source>
</evidence>
<gene>
    <name evidence="9" type="ORF">SAMN05421770_11035</name>
</gene>
<keyword evidence="3" id="KW-1134">Transmembrane beta strand</keyword>
<sequence length="1354" mass="142285">MSTYASAMPDATPSRIQSGTRPPRFLLFLTMMAMCLLAFFVRPASAQSGAGTITGTVADATGAVIPGATVTALNVATGVKTVRIATSSGLYTINPINPGTYTVTVTNPGFSTFKQENIVVDALGTVGLNVMLKTGDQAETITISAAPPQLETTDSTLGGVIENSTYTALPLLITGGQQRDVTQFSNLLPGAQVNPGGRSSIIGGTGQRVGELYVDGLPLTTASQQGDNRPVFNLVPLEAIDQIKVVTTGYSSQYSGAGLENYNLKAGTNQYHGSVFAYIRNTIFDTWSFSSKPGGANTVPVVTNGVLGTAPGPKPAEHQIEYGVALGGPITIPHLINGHDKLFFYATFDKFRSRLAPNYVPSSIPTLLERQGNFQELLPINAANPAAGGLCNPATQTCLNYAIYDPTSQASCTAHSTNGPCRYQYGYGPGTAIGMNGNPVLNGSPVNVIPTGQLSPITQYMAKFLPQPLDTTIGHVTNNYSSGVPTGFDNYLYSVRVDYTVSPKQTLSAAYTQGSRHAVPYTSSSVTPQVNVLPYIQTTLSTITGNIVDLQHTYQITPHLVNQARYGFFYFGGPPVQNITGTTNPGLYGLAASGITGLPAGQASMNAANLSFSGTNAPTSWVGNTPTTTSRSLTYEALDNISWTKGINSMNFGGQVQWLEDNADTADGASTPTSLAFGVNETANLSGSTYATNTGYSYASFLLGAVASAGTTQQAFSVVGGRFRPAALYFQDDIKVTSKLTINAGIRWDYIPPYHETLDRWSFLNPSLTNAITGNAGALQFAGHRGAGLSCQCTTPVNTYWKNFQPRFGFAYQVDPKTVFRGGYSLIYSHGGATGGAAGAGTGTGQTGFNTPISYTDSTAGPAFYLNNNPSFSAPNANFGGPTATLPGTSPISAASQTLGTGFYTTSTGASGGNGTSINYADPYVGSRAPEFSFYNFGMQREITKAMTISLDYSGSQSHFISGAAGIRGLYAGQLNPKYLTAYGNVNCSTTTTFVSCLTAPATAANLAKVQAATGSSPAVPYAGYTAAAGVNTNATLAHMLTWMPQYSGTSDFWGNYVANGNYNAFQVALAMRASHGLTFNVNYTYSQNIDDAGTQRSGYDIPGSVLLNGQSYRKNRIDRSLSVNDQPESLSVYGVYSSQYGKHSWGGEHFVNRALLSGWQTSWIFQYSSGAPLPIVATCNANQNVGQGTCMPDVNANFTGDVRINGKWGQGVTAATLGKTQYLQGGLPNTSSGHGVNVAGAGGTDAPTCAGSTGPFCNSGNYMIGDAGRFAYGLRGPDIYRLSMALRRTFPIHDRVNFIFGVDGSNLTNHTTFGNNAGNNTVGVNVNSQATFGTVGFASADSRDFQFSGRIQF</sequence>
<keyword evidence="9" id="KW-0675">Receptor</keyword>
<dbReference type="PANTHER" id="PTHR30069">
    <property type="entry name" value="TONB-DEPENDENT OUTER MEMBRANE RECEPTOR"/>
    <property type="match status" value="1"/>
</dbReference>
<dbReference type="Pfam" id="PF13620">
    <property type="entry name" value="CarboxypepD_reg"/>
    <property type="match status" value="1"/>
</dbReference>
<evidence type="ECO:0000256" key="5">
    <source>
        <dbReference type="ARBA" id="ARBA00023136"/>
    </source>
</evidence>
<dbReference type="PANTHER" id="PTHR30069:SF46">
    <property type="entry name" value="OAR PROTEIN"/>
    <property type="match status" value="1"/>
</dbReference>
<keyword evidence="5" id="KW-0472">Membrane</keyword>
<dbReference type="InterPro" id="IPR012910">
    <property type="entry name" value="Plug_dom"/>
</dbReference>
<dbReference type="InterPro" id="IPR013784">
    <property type="entry name" value="Carb-bd-like_fold"/>
</dbReference>
<evidence type="ECO:0000259" key="8">
    <source>
        <dbReference type="Pfam" id="PF25183"/>
    </source>
</evidence>
<comment type="subcellular location">
    <subcellularLocation>
        <location evidence="1">Cell outer membrane</location>
        <topology evidence="1">Multi-pass membrane protein</topology>
    </subcellularLocation>
</comment>
<dbReference type="EMBL" id="FZOU01000010">
    <property type="protein sequence ID" value="SNT38173.1"/>
    <property type="molecule type" value="Genomic_DNA"/>
</dbReference>
<dbReference type="GO" id="GO:0044718">
    <property type="term" value="P:siderophore transmembrane transport"/>
    <property type="evidence" value="ECO:0007669"/>
    <property type="project" value="TreeGrafter"/>
</dbReference>
<keyword evidence="6" id="KW-0998">Cell outer membrane</keyword>
<reference evidence="9 10" key="1">
    <citation type="submission" date="2017-06" db="EMBL/GenBank/DDBJ databases">
        <authorList>
            <person name="Kim H.J."/>
            <person name="Triplett B.A."/>
        </authorList>
    </citation>
    <scope>NUCLEOTIDE SEQUENCE [LARGE SCALE GENOMIC DNA]</scope>
    <source>
        <strain evidence="9 10">DSM 18704</strain>
    </source>
</reference>
<accession>A0A239M7S9</accession>
<dbReference type="GO" id="GO:0009279">
    <property type="term" value="C:cell outer membrane"/>
    <property type="evidence" value="ECO:0007669"/>
    <property type="project" value="UniProtKB-SubCell"/>
</dbReference>
<feature type="domain" description="TonB-dependent transporter Oar-like beta-barrel" evidence="8">
    <location>
        <begin position="264"/>
        <end position="1347"/>
    </location>
</feature>
<dbReference type="Pfam" id="PF25183">
    <property type="entry name" value="OMP_b-brl_4"/>
    <property type="match status" value="1"/>
</dbReference>
<dbReference type="InterPro" id="IPR039426">
    <property type="entry name" value="TonB-dep_rcpt-like"/>
</dbReference>
<dbReference type="InterPro" id="IPR036942">
    <property type="entry name" value="Beta-barrel_TonB_sf"/>
</dbReference>
<dbReference type="InterPro" id="IPR037066">
    <property type="entry name" value="Plug_dom_sf"/>
</dbReference>
<keyword evidence="10" id="KW-1185">Reference proteome</keyword>
<evidence type="ECO:0000313" key="9">
    <source>
        <dbReference type="EMBL" id="SNT38173.1"/>
    </source>
</evidence>
<dbReference type="GO" id="GO:0015344">
    <property type="term" value="F:siderophore uptake transmembrane transporter activity"/>
    <property type="evidence" value="ECO:0007669"/>
    <property type="project" value="TreeGrafter"/>
</dbReference>
<feature type="domain" description="TonB-dependent receptor plug" evidence="7">
    <location>
        <begin position="177"/>
        <end position="257"/>
    </location>
</feature>
<dbReference type="SUPFAM" id="SSF49452">
    <property type="entry name" value="Starch-binding domain-like"/>
    <property type="match status" value="1"/>
</dbReference>
<evidence type="ECO:0000256" key="3">
    <source>
        <dbReference type="ARBA" id="ARBA00022452"/>
    </source>
</evidence>
<organism evidence="9 10">
    <name type="scientific">Granulicella rosea</name>
    <dbReference type="NCBI Taxonomy" id="474952"/>
    <lineage>
        <taxon>Bacteria</taxon>
        <taxon>Pseudomonadati</taxon>
        <taxon>Acidobacteriota</taxon>
        <taxon>Terriglobia</taxon>
        <taxon>Terriglobales</taxon>
        <taxon>Acidobacteriaceae</taxon>
        <taxon>Granulicella</taxon>
    </lineage>
</organism>
<evidence type="ECO:0000256" key="1">
    <source>
        <dbReference type="ARBA" id="ARBA00004571"/>
    </source>
</evidence>
<dbReference type="InterPro" id="IPR057601">
    <property type="entry name" value="Oar-like_b-barrel"/>
</dbReference>
<dbReference type="Pfam" id="PF07715">
    <property type="entry name" value="Plug"/>
    <property type="match status" value="1"/>
</dbReference>
<name>A0A239M7S9_9BACT</name>
<dbReference type="Gene3D" id="2.170.130.10">
    <property type="entry name" value="TonB-dependent receptor, plug domain"/>
    <property type="match status" value="1"/>
</dbReference>
<keyword evidence="2" id="KW-0813">Transport</keyword>
<evidence type="ECO:0000313" key="10">
    <source>
        <dbReference type="Proteomes" id="UP000198356"/>
    </source>
</evidence>